<reference evidence="3 4" key="1">
    <citation type="submission" date="2016-10" db="EMBL/GenBank/DDBJ databases">
        <authorList>
            <person name="de Groot N.N."/>
        </authorList>
    </citation>
    <scope>NUCLEOTIDE SEQUENCE [LARGE SCALE GENOMIC DNA]</scope>
    <source>
        <strain evidence="3 4">CGMCC 1.11147</strain>
    </source>
</reference>
<dbReference type="InterPro" id="IPR010679">
    <property type="entry name" value="DUF1254"/>
</dbReference>
<name>A0A1H0A5F4_9ACTN</name>
<evidence type="ECO:0000259" key="1">
    <source>
        <dbReference type="Pfam" id="PF06742"/>
    </source>
</evidence>
<dbReference type="InterPro" id="IPR010621">
    <property type="entry name" value="DUF1214"/>
</dbReference>
<keyword evidence="4" id="KW-1185">Reference proteome</keyword>
<organism evidence="3 4">
    <name type="scientific">Nocardioides szechwanensis</name>
    <dbReference type="NCBI Taxonomy" id="1005944"/>
    <lineage>
        <taxon>Bacteria</taxon>
        <taxon>Bacillati</taxon>
        <taxon>Actinomycetota</taxon>
        <taxon>Actinomycetes</taxon>
        <taxon>Propionibacteriales</taxon>
        <taxon>Nocardioidaceae</taxon>
        <taxon>Nocardioides</taxon>
    </lineage>
</organism>
<dbReference type="Gene3D" id="2.60.120.600">
    <property type="entry name" value="Domain of unknown function DUF1214, C-terminal domain"/>
    <property type="match status" value="1"/>
</dbReference>
<dbReference type="Pfam" id="PF06863">
    <property type="entry name" value="DUF1254"/>
    <property type="match status" value="1"/>
</dbReference>
<feature type="domain" description="DUF1254" evidence="2">
    <location>
        <begin position="92"/>
        <end position="207"/>
    </location>
</feature>
<evidence type="ECO:0000313" key="4">
    <source>
        <dbReference type="Proteomes" id="UP000199004"/>
    </source>
</evidence>
<gene>
    <name evidence="3" type="ORF">SAMN05192576_1936</name>
</gene>
<dbReference type="SUPFAM" id="SSF160935">
    <property type="entry name" value="VPA0735-like"/>
    <property type="match status" value="2"/>
</dbReference>
<dbReference type="Gene3D" id="2.60.40.1610">
    <property type="entry name" value="Domain of unknown function DUF1254"/>
    <property type="match status" value="1"/>
</dbReference>
<dbReference type="EMBL" id="FNIC01000002">
    <property type="protein sequence ID" value="SDN28687.1"/>
    <property type="molecule type" value="Genomic_DNA"/>
</dbReference>
<dbReference type="InterPro" id="IPR037049">
    <property type="entry name" value="DUF1214_C_sf"/>
</dbReference>
<dbReference type="RefSeq" id="WP_170254347.1">
    <property type="nucleotide sequence ID" value="NZ_BKAE01000011.1"/>
</dbReference>
<protein>
    <submittedName>
        <fullName evidence="3">Uncharacterized protein</fullName>
    </submittedName>
</protein>
<dbReference type="AlphaFoldDB" id="A0A1H0A5F4"/>
<dbReference type="InterPro" id="IPR037050">
    <property type="entry name" value="DUF1254_sf"/>
</dbReference>
<dbReference type="Pfam" id="PF06742">
    <property type="entry name" value="DUF1214"/>
    <property type="match status" value="1"/>
</dbReference>
<evidence type="ECO:0000259" key="2">
    <source>
        <dbReference type="Pfam" id="PF06863"/>
    </source>
</evidence>
<dbReference type="Gene3D" id="2.60.120.1600">
    <property type="match status" value="1"/>
</dbReference>
<feature type="domain" description="DUF1214" evidence="1">
    <location>
        <begin position="624"/>
        <end position="662"/>
    </location>
</feature>
<sequence length="720" mass="76807">MAVAVCLNGSLLLPAHAEAHATIRQPTTVSSDSHGPASTLTDPGRIRSLAAKAYRWGLPAEFVYRFSRYNYLATAPRNKLGGGRAAAAWNNNATNAGDASVVYLNAMLDLSGDPSRGHTRELVMTVPPSQDDYYVANLLDSFVNTVGSIGTRTTPSTTAQTYLVAGPSSKYAHRRKVTINGFTYRVMTMDTNLNWLLIRIRADTLVDPASPASARSVIDHVVAGFGLQSLRSFERSHHEPRYFEPGYTPTAWQKAAAQKWHNTPTEATTFLEQMGRSLRISPLPTRNTGLNGTPLKALPPWVIAQPGAKKIYRYPSYGQRKSLERFARLGLTERGFHVPSNWGEAQLEALQDGFELGQQRVARAATAVGVSSSTHYWSYLNNDIGSYPNSAAGYLMRAIVVLAGGSANLPEDAVYAQLNEYVDPDGVAEGLDGNNTYTLTFTPPVDGAPVPADGILPPMVTGPNGNPKGFWSIHAYATDASQAAAPFITQASVLNTAYSDADLTVTAVDAVADTVTVTPSDWGPLVQSSPVLFGSTAGSYGLQPNTPHYVASVPTETTADGIVTSYTFQVSTTWQQEWKATDAHPVPIQGTGGEPGDVVPIDDPGDAVDLTWGPVQPVSQLGSQQITSGRLATNPDGSVTIWIAPTLPDGAPMTNWLPTPSTAYNESVYGATGTSMATSIRPMMRMYYPSPGSDTQPSILPPPSGASTATYVLPQLAKVG</sequence>
<proteinExistence type="predicted"/>
<dbReference type="Proteomes" id="UP000199004">
    <property type="component" value="Unassembled WGS sequence"/>
</dbReference>
<dbReference type="PANTHER" id="PTHR36509:SF2">
    <property type="entry name" value="BLL3101 PROTEIN"/>
    <property type="match status" value="1"/>
</dbReference>
<accession>A0A1H0A5F4</accession>
<evidence type="ECO:0000313" key="3">
    <source>
        <dbReference type="EMBL" id="SDN28687.1"/>
    </source>
</evidence>
<dbReference type="PANTHER" id="PTHR36509">
    <property type="entry name" value="BLL3101 PROTEIN"/>
    <property type="match status" value="1"/>
</dbReference>